<dbReference type="AlphaFoldDB" id="A0A445KL31"/>
<feature type="signal peptide" evidence="1">
    <location>
        <begin position="1"/>
        <end position="19"/>
    </location>
</feature>
<feature type="chain" id="PRO_5019015400" evidence="1">
    <location>
        <begin position="20"/>
        <end position="190"/>
    </location>
</feature>
<protein>
    <submittedName>
        <fullName evidence="2">Uncharacterized protein</fullName>
    </submittedName>
</protein>
<name>A0A445KL31_GLYSO</name>
<keyword evidence="1" id="KW-0732">Signal</keyword>
<dbReference type="Proteomes" id="UP000289340">
    <property type="component" value="Chromosome 5"/>
</dbReference>
<organism evidence="2 3">
    <name type="scientific">Glycine soja</name>
    <name type="common">Wild soybean</name>
    <dbReference type="NCBI Taxonomy" id="3848"/>
    <lineage>
        <taxon>Eukaryota</taxon>
        <taxon>Viridiplantae</taxon>
        <taxon>Streptophyta</taxon>
        <taxon>Embryophyta</taxon>
        <taxon>Tracheophyta</taxon>
        <taxon>Spermatophyta</taxon>
        <taxon>Magnoliopsida</taxon>
        <taxon>eudicotyledons</taxon>
        <taxon>Gunneridae</taxon>
        <taxon>Pentapetalae</taxon>
        <taxon>rosids</taxon>
        <taxon>fabids</taxon>
        <taxon>Fabales</taxon>
        <taxon>Fabaceae</taxon>
        <taxon>Papilionoideae</taxon>
        <taxon>50 kb inversion clade</taxon>
        <taxon>NPAAA clade</taxon>
        <taxon>indigoferoid/millettioid clade</taxon>
        <taxon>Phaseoleae</taxon>
        <taxon>Glycine</taxon>
        <taxon>Glycine subgen. Soja</taxon>
    </lineage>
</organism>
<keyword evidence="3" id="KW-1185">Reference proteome</keyword>
<evidence type="ECO:0000313" key="2">
    <source>
        <dbReference type="EMBL" id="RZC11533.1"/>
    </source>
</evidence>
<comment type="caution">
    <text evidence="2">The sequence shown here is derived from an EMBL/GenBank/DDBJ whole genome shotgun (WGS) entry which is preliminary data.</text>
</comment>
<reference evidence="2 3" key="1">
    <citation type="submission" date="2018-09" db="EMBL/GenBank/DDBJ databases">
        <title>A high-quality reference genome of wild soybean provides a powerful tool to mine soybean genomes.</title>
        <authorList>
            <person name="Xie M."/>
            <person name="Chung C.Y.L."/>
            <person name="Li M.-W."/>
            <person name="Wong F.-L."/>
            <person name="Chan T.-F."/>
            <person name="Lam H.-M."/>
        </authorList>
    </citation>
    <scope>NUCLEOTIDE SEQUENCE [LARGE SCALE GENOMIC DNA]</scope>
    <source>
        <strain evidence="3">cv. W05</strain>
        <tissue evidence="2">Hypocotyl of etiolated seedlings</tissue>
    </source>
</reference>
<proteinExistence type="predicted"/>
<evidence type="ECO:0000256" key="1">
    <source>
        <dbReference type="SAM" id="SignalP"/>
    </source>
</evidence>
<gene>
    <name evidence="2" type="ORF">D0Y65_011645</name>
</gene>
<dbReference type="EMBL" id="QZWG01000005">
    <property type="protein sequence ID" value="RZC11533.1"/>
    <property type="molecule type" value="Genomic_DNA"/>
</dbReference>
<evidence type="ECO:0000313" key="3">
    <source>
        <dbReference type="Proteomes" id="UP000289340"/>
    </source>
</evidence>
<accession>A0A445KL31</accession>
<sequence length="190" mass="20824">MSCLAIWFLYLQMASRKRARTDDIPSSSIPALQSIAIEPDVQHPQTLVPMLQSLFRGQLIIMHSLRELAQNRPIVPLEYFLEKVAWPEAQLPLVRTDEVAPSEPTLARVEPMPAEPRTLVVNPPPSSELEVVPPSPPLIIISYASSDEAVAPTDSPAEETVDPLASLVRGIVDLSYSSSREVVALTNSPV</sequence>